<feature type="region of interest" description="Disordered" evidence="1">
    <location>
        <begin position="1"/>
        <end position="26"/>
    </location>
</feature>
<evidence type="ECO:0000313" key="2">
    <source>
        <dbReference type="EMBL" id="CAA9539959.1"/>
    </source>
</evidence>
<proteinExistence type="predicted"/>
<accession>A0A6J4U3T8</accession>
<name>A0A6J4U3T8_9BACT</name>
<gene>
    <name evidence="2" type="ORF">AVDCRST_MAG49-749</name>
</gene>
<feature type="region of interest" description="Disordered" evidence="1">
    <location>
        <begin position="44"/>
        <end position="78"/>
    </location>
</feature>
<dbReference type="AlphaFoldDB" id="A0A6J4U3T8"/>
<feature type="compositionally biased region" description="Low complexity" evidence="1">
    <location>
        <begin position="7"/>
        <end position="22"/>
    </location>
</feature>
<reference evidence="2" key="1">
    <citation type="submission" date="2020-02" db="EMBL/GenBank/DDBJ databases">
        <authorList>
            <person name="Meier V. D."/>
        </authorList>
    </citation>
    <scope>NUCLEOTIDE SEQUENCE</scope>
    <source>
        <strain evidence="2">AVDCRST_MAG49</strain>
    </source>
</reference>
<sequence>MPGSPVARTAAPPRGTTAPRAGEAAPVAEDGVAVRLVQVPVDPKAAARFGPDSGRTAGPPRDHAHAAPDPTVSAIAPG</sequence>
<organism evidence="2">
    <name type="scientific">uncultured Thermomicrobiales bacterium</name>
    <dbReference type="NCBI Taxonomy" id="1645740"/>
    <lineage>
        <taxon>Bacteria</taxon>
        <taxon>Pseudomonadati</taxon>
        <taxon>Thermomicrobiota</taxon>
        <taxon>Thermomicrobia</taxon>
        <taxon>Thermomicrobiales</taxon>
        <taxon>environmental samples</taxon>
    </lineage>
</organism>
<protein>
    <submittedName>
        <fullName evidence="2">Uncharacterized protein</fullName>
    </submittedName>
</protein>
<dbReference type="EMBL" id="CADCWG010000046">
    <property type="protein sequence ID" value="CAA9539959.1"/>
    <property type="molecule type" value="Genomic_DNA"/>
</dbReference>
<evidence type="ECO:0000256" key="1">
    <source>
        <dbReference type="SAM" id="MobiDB-lite"/>
    </source>
</evidence>